<comment type="caution">
    <text evidence="1">The sequence shown here is derived from an EMBL/GenBank/DDBJ whole genome shotgun (WGS) entry which is preliminary data.</text>
</comment>
<evidence type="ECO:0000313" key="1">
    <source>
        <dbReference type="EMBL" id="MPC13806.1"/>
    </source>
</evidence>
<organism evidence="1 2">
    <name type="scientific">Portunus trituberculatus</name>
    <name type="common">Swimming crab</name>
    <name type="synonym">Neptunus trituberculatus</name>
    <dbReference type="NCBI Taxonomy" id="210409"/>
    <lineage>
        <taxon>Eukaryota</taxon>
        <taxon>Metazoa</taxon>
        <taxon>Ecdysozoa</taxon>
        <taxon>Arthropoda</taxon>
        <taxon>Crustacea</taxon>
        <taxon>Multicrustacea</taxon>
        <taxon>Malacostraca</taxon>
        <taxon>Eumalacostraca</taxon>
        <taxon>Eucarida</taxon>
        <taxon>Decapoda</taxon>
        <taxon>Pleocyemata</taxon>
        <taxon>Brachyura</taxon>
        <taxon>Eubrachyura</taxon>
        <taxon>Portunoidea</taxon>
        <taxon>Portunidae</taxon>
        <taxon>Portuninae</taxon>
        <taxon>Portunus</taxon>
    </lineage>
</organism>
<keyword evidence="2" id="KW-1185">Reference proteome</keyword>
<gene>
    <name evidence="1" type="ORF">E2C01_006553</name>
</gene>
<evidence type="ECO:0000313" key="2">
    <source>
        <dbReference type="Proteomes" id="UP000324222"/>
    </source>
</evidence>
<name>A0A5B7CZV1_PORTR</name>
<dbReference type="AlphaFoldDB" id="A0A5B7CZV1"/>
<dbReference type="EMBL" id="VSRR010000307">
    <property type="protein sequence ID" value="MPC13806.1"/>
    <property type="molecule type" value="Genomic_DNA"/>
</dbReference>
<sequence>MTLLDLQFSGIPKYTANIAVTDINDAYQGHPVVVQGESWVEQDLELGGGTGRRLGEEHLQHAGRAVSHRYYSTLAHLL</sequence>
<protein>
    <submittedName>
        <fullName evidence="1">Uncharacterized protein</fullName>
    </submittedName>
</protein>
<proteinExistence type="predicted"/>
<reference evidence="1 2" key="1">
    <citation type="submission" date="2019-05" db="EMBL/GenBank/DDBJ databases">
        <title>Another draft genome of Portunus trituberculatus and its Hox gene families provides insights of decapod evolution.</title>
        <authorList>
            <person name="Jeong J.-H."/>
            <person name="Song I."/>
            <person name="Kim S."/>
            <person name="Choi T."/>
            <person name="Kim D."/>
            <person name="Ryu S."/>
            <person name="Kim W."/>
        </authorList>
    </citation>
    <scope>NUCLEOTIDE SEQUENCE [LARGE SCALE GENOMIC DNA]</scope>
    <source>
        <tissue evidence="1">Muscle</tissue>
    </source>
</reference>
<dbReference type="Proteomes" id="UP000324222">
    <property type="component" value="Unassembled WGS sequence"/>
</dbReference>
<accession>A0A5B7CZV1</accession>